<evidence type="ECO:0000313" key="2">
    <source>
        <dbReference type="Proteomes" id="UP000521227"/>
    </source>
</evidence>
<dbReference type="EMBL" id="JACHIJ010000001">
    <property type="protein sequence ID" value="MBB5050612.1"/>
    <property type="molecule type" value="Genomic_DNA"/>
</dbReference>
<accession>A0A840MVB3</accession>
<dbReference type="RefSeq" id="WP_184082411.1">
    <property type="nucleotide sequence ID" value="NZ_JACHIJ010000001.1"/>
</dbReference>
<dbReference type="Proteomes" id="UP000521227">
    <property type="component" value="Unassembled WGS sequence"/>
</dbReference>
<protein>
    <submittedName>
        <fullName evidence="1">Uncharacterized protein</fullName>
    </submittedName>
</protein>
<gene>
    <name evidence="1" type="ORF">HNQ36_000560</name>
</gene>
<name>A0A840MVB3_9BRAD</name>
<comment type="caution">
    <text evidence="1">The sequence shown here is derived from an EMBL/GenBank/DDBJ whole genome shotgun (WGS) entry which is preliminary data.</text>
</comment>
<evidence type="ECO:0000313" key="1">
    <source>
        <dbReference type="EMBL" id="MBB5050612.1"/>
    </source>
</evidence>
<sequence>MTAEDDRRDKIWSRLYRQLVNFFKHYGTEDACGRGDFWVVDDNYGWRRHYVYLFNLDLLTPAIVKAAHRFLDDYPGWEIVLVVDVVEKEKEWPPMGVTIRKHEIIDGLQRQYLPARFRNFEIPGSRPGTGYD</sequence>
<reference evidence="1 2" key="1">
    <citation type="submission" date="2020-08" db="EMBL/GenBank/DDBJ databases">
        <title>Genomic Encyclopedia of Type Strains, Phase IV (KMG-IV): sequencing the most valuable type-strain genomes for metagenomic binning, comparative biology and taxonomic classification.</title>
        <authorList>
            <person name="Goeker M."/>
        </authorList>
    </citation>
    <scope>NUCLEOTIDE SEQUENCE [LARGE SCALE GENOMIC DNA]</scope>
    <source>
        <strain evidence="1 2">DSM 17498</strain>
    </source>
</reference>
<dbReference type="AlphaFoldDB" id="A0A840MVB3"/>
<organism evidence="1 2">
    <name type="scientific">Afipia massiliensis</name>
    <dbReference type="NCBI Taxonomy" id="211460"/>
    <lineage>
        <taxon>Bacteria</taxon>
        <taxon>Pseudomonadati</taxon>
        <taxon>Pseudomonadota</taxon>
        <taxon>Alphaproteobacteria</taxon>
        <taxon>Hyphomicrobiales</taxon>
        <taxon>Nitrobacteraceae</taxon>
        <taxon>Afipia</taxon>
    </lineage>
</organism>
<proteinExistence type="predicted"/>